<evidence type="ECO:0000256" key="9">
    <source>
        <dbReference type="ARBA" id="ARBA00039242"/>
    </source>
</evidence>
<dbReference type="GO" id="GO:0016432">
    <property type="term" value="F:tRNA-uridine aminocarboxypropyltransferase activity"/>
    <property type="evidence" value="ECO:0007669"/>
    <property type="project" value="UniProtKB-EC"/>
</dbReference>
<evidence type="ECO:0000256" key="3">
    <source>
        <dbReference type="ARBA" id="ARBA00022679"/>
    </source>
</evidence>
<protein>
    <recommendedName>
        <fullName evidence="9">tRNA-uridine aminocarboxypropyltransferase 1</fullName>
        <ecNumber evidence="2">2.5.1.25</ecNumber>
    </recommendedName>
    <alternativeName>
        <fullName evidence="10">DTW domain-containing protein 1</fullName>
    </alternativeName>
</protein>
<dbReference type="PANTHER" id="PTHR15627:SF8">
    <property type="entry name" value="TRNA-URIDINE AMINOCARBOXYPROPYLTRANSFERASE 1"/>
    <property type="match status" value="1"/>
</dbReference>
<comment type="subcellular location">
    <subcellularLocation>
        <location evidence="1">Nucleus</location>
    </subcellularLocation>
</comment>
<dbReference type="GO" id="GO:0005634">
    <property type="term" value="C:nucleus"/>
    <property type="evidence" value="ECO:0007669"/>
    <property type="project" value="UniProtKB-SubCell"/>
</dbReference>
<evidence type="ECO:0000256" key="11">
    <source>
        <dbReference type="ARBA" id="ARBA00048718"/>
    </source>
</evidence>
<dbReference type="AlphaFoldDB" id="K1RLC8"/>
<reference evidence="12" key="1">
    <citation type="journal article" date="2012" name="Nature">
        <title>The oyster genome reveals stress adaptation and complexity of shell formation.</title>
        <authorList>
            <person name="Zhang G."/>
            <person name="Fang X."/>
            <person name="Guo X."/>
            <person name="Li L."/>
            <person name="Luo R."/>
            <person name="Xu F."/>
            <person name="Yang P."/>
            <person name="Zhang L."/>
            <person name="Wang X."/>
            <person name="Qi H."/>
            <person name="Xiong Z."/>
            <person name="Que H."/>
            <person name="Xie Y."/>
            <person name="Holland P.W."/>
            <person name="Paps J."/>
            <person name="Zhu Y."/>
            <person name="Wu F."/>
            <person name="Chen Y."/>
            <person name="Wang J."/>
            <person name="Peng C."/>
            <person name="Meng J."/>
            <person name="Yang L."/>
            <person name="Liu J."/>
            <person name="Wen B."/>
            <person name="Zhang N."/>
            <person name="Huang Z."/>
            <person name="Zhu Q."/>
            <person name="Feng Y."/>
            <person name="Mount A."/>
            <person name="Hedgecock D."/>
            <person name="Xu Z."/>
            <person name="Liu Y."/>
            <person name="Domazet-Loso T."/>
            <person name="Du Y."/>
            <person name="Sun X."/>
            <person name="Zhang S."/>
            <person name="Liu B."/>
            <person name="Cheng P."/>
            <person name="Jiang X."/>
            <person name="Li J."/>
            <person name="Fan D."/>
            <person name="Wang W."/>
            <person name="Fu W."/>
            <person name="Wang T."/>
            <person name="Wang B."/>
            <person name="Zhang J."/>
            <person name="Peng Z."/>
            <person name="Li Y."/>
            <person name="Li N."/>
            <person name="Wang J."/>
            <person name="Chen M."/>
            <person name="He Y."/>
            <person name="Tan F."/>
            <person name="Song X."/>
            <person name="Zheng Q."/>
            <person name="Huang R."/>
            <person name="Yang H."/>
            <person name="Du X."/>
            <person name="Chen L."/>
            <person name="Yang M."/>
            <person name="Gaffney P.M."/>
            <person name="Wang S."/>
            <person name="Luo L."/>
            <person name="She Z."/>
            <person name="Ming Y."/>
            <person name="Huang W."/>
            <person name="Zhang S."/>
            <person name="Huang B."/>
            <person name="Zhang Y."/>
            <person name="Qu T."/>
            <person name="Ni P."/>
            <person name="Miao G."/>
            <person name="Wang J."/>
            <person name="Wang Q."/>
            <person name="Steinberg C.E."/>
            <person name="Wang H."/>
            <person name="Li N."/>
            <person name="Qian L."/>
            <person name="Zhang G."/>
            <person name="Li Y."/>
            <person name="Yang H."/>
            <person name="Liu X."/>
            <person name="Wang J."/>
            <person name="Yin Y."/>
            <person name="Wang J."/>
        </authorList>
    </citation>
    <scope>NUCLEOTIDE SEQUENCE [LARGE SCALE GENOMIC DNA]</scope>
    <source>
        <strain evidence="12">05x7-T-G4-1.051#20</strain>
    </source>
</reference>
<dbReference type="SMART" id="SM01144">
    <property type="entry name" value="DTW"/>
    <property type="match status" value="1"/>
</dbReference>
<evidence type="ECO:0000256" key="4">
    <source>
        <dbReference type="ARBA" id="ARBA00022691"/>
    </source>
</evidence>
<keyword evidence="5" id="KW-0819">tRNA processing</keyword>
<dbReference type="EC" id="2.5.1.25" evidence="2"/>
<comment type="catalytic activity">
    <reaction evidence="11">
        <text>a uridine in tRNA + S-adenosyl-L-methionine = a 3-[(3S)-3-amino-3-carboxypropyl]uridine in tRNA + S-methyl-5'-thioadenosine + H(+)</text>
        <dbReference type="Rhea" id="RHEA:62432"/>
        <dbReference type="Rhea" id="RHEA-COMP:13339"/>
        <dbReference type="Rhea" id="RHEA-COMP:16092"/>
        <dbReference type="ChEBI" id="CHEBI:15378"/>
        <dbReference type="ChEBI" id="CHEBI:17509"/>
        <dbReference type="ChEBI" id="CHEBI:59789"/>
        <dbReference type="ChEBI" id="CHEBI:65315"/>
        <dbReference type="ChEBI" id="CHEBI:82930"/>
        <dbReference type="EC" id="2.5.1.25"/>
    </reaction>
</comment>
<dbReference type="FunCoup" id="K1RLC8">
    <property type="interactions" value="1076"/>
</dbReference>
<dbReference type="GO" id="GO:0006400">
    <property type="term" value="P:tRNA modification"/>
    <property type="evidence" value="ECO:0007669"/>
    <property type="project" value="TreeGrafter"/>
</dbReference>
<dbReference type="HOGENOM" id="CLU_069451_0_0_1"/>
<evidence type="ECO:0000256" key="5">
    <source>
        <dbReference type="ARBA" id="ARBA00022694"/>
    </source>
</evidence>
<gene>
    <name evidence="12" type="ORF">CGI_10015123</name>
</gene>
<dbReference type="InterPro" id="IPR005636">
    <property type="entry name" value="DTW"/>
</dbReference>
<dbReference type="PANTHER" id="PTHR15627">
    <property type="entry name" value="NATURAL KILLER CELL-SPECIFIC ANTIGEN KLIP1"/>
    <property type="match status" value="1"/>
</dbReference>
<evidence type="ECO:0000256" key="1">
    <source>
        <dbReference type="ARBA" id="ARBA00004123"/>
    </source>
</evidence>
<evidence type="ECO:0000256" key="6">
    <source>
        <dbReference type="ARBA" id="ARBA00023242"/>
    </source>
</evidence>
<comment type="similarity">
    <text evidence="8">Belongs to the TDD superfamily. DTWD1 family.</text>
</comment>
<evidence type="ECO:0000256" key="2">
    <source>
        <dbReference type="ARBA" id="ARBA00012386"/>
    </source>
</evidence>
<keyword evidence="6" id="KW-0539">Nucleus</keyword>
<comment type="function">
    <text evidence="7">Catalyzes the formation of 3-(3-amino-3-carboxypropyl)uridine (acp3U) at position 20 in the D-loop of several cytoplasmic tRNAs (acp3U(20)).</text>
</comment>
<dbReference type="Pfam" id="PF03942">
    <property type="entry name" value="DTW"/>
    <property type="match status" value="2"/>
</dbReference>
<evidence type="ECO:0000256" key="7">
    <source>
        <dbReference type="ARBA" id="ARBA00037050"/>
    </source>
</evidence>
<name>K1RLC8_MAGGI</name>
<organism evidence="12">
    <name type="scientific">Magallana gigas</name>
    <name type="common">Pacific oyster</name>
    <name type="synonym">Crassostrea gigas</name>
    <dbReference type="NCBI Taxonomy" id="29159"/>
    <lineage>
        <taxon>Eukaryota</taxon>
        <taxon>Metazoa</taxon>
        <taxon>Spiralia</taxon>
        <taxon>Lophotrochozoa</taxon>
        <taxon>Mollusca</taxon>
        <taxon>Bivalvia</taxon>
        <taxon>Autobranchia</taxon>
        <taxon>Pteriomorphia</taxon>
        <taxon>Ostreida</taxon>
        <taxon>Ostreoidea</taxon>
        <taxon>Ostreidae</taxon>
        <taxon>Magallana</taxon>
    </lineage>
</organism>
<dbReference type="InterPro" id="IPR051521">
    <property type="entry name" value="tRNA_Mod/Golgi_Maint"/>
</dbReference>
<dbReference type="EMBL" id="JH818676">
    <property type="protein sequence ID" value="EKC35106.1"/>
    <property type="molecule type" value="Genomic_DNA"/>
</dbReference>
<evidence type="ECO:0000313" key="12">
    <source>
        <dbReference type="EMBL" id="EKC35106.1"/>
    </source>
</evidence>
<proteinExistence type="inferred from homology"/>
<accession>K1RLC8</accession>
<sequence>MEEKPFEGLKISSSDFLNTLENRTICPKCMKSRKFYCYNCFVPVKGIEDLIPRVQLPIKIDIIKHQNECDGKSTSAHAAVLAPDDVRVFTYPCIPDYPDPSKVVLVFPGKNSLTLEELARNSRSKPKDRDNNNMTCIQLKSRETKFWRHQKDNPATYLSTIEAVYYLVRDYHELFLEDTSYNGEYDNLLFFFSFMYQKIRTFYDGGKDLKAYKQRAKMKQICGEKTSE</sequence>
<evidence type="ECO:0000256" key="8">
    <source>
        <dbReference type="ARBA" id="ARBA00038290"/>
    </source>
</evidence>
<keyword evidence="4" id="KW-0949">S-adenosyl-L-methionine</keyword>
<dbReference type="InParanoid" id="K1RLC8"/>
<keyword evidence="3" id="KW-0808">Transferase</keyword>
<evidence type="ECO:0000256" key="10">
    <source>
        <dbReference type="ARBA" id="ARBA00042508"/>
    </source>
</evidence>